<dbReference type="AlphaFoldDB" id="A0A445C962"/>
<comment type="caution">
    <text evidence="1">The sequence shown here is derived from an EMBL/GenBank/DDBJ whole genome shotgun (WGS) entry which is preliminary data.</text>
</comment>
<proteinExistence type="predicted"/>
<evidence type="ECO:0000313" key="2">
    <source>
        <dbReference type="Proteomes" id="UP000289738"/>
    </source>
</evidence>
<dbReference type="STRING" id="3818.A0A445C962"/>
<gene>
    <name evidence="1" type="ORF">Ahy_A07g033393</name>
</gene>
<sequence length="128" mass="14402">MHVVCKKQWYKINKAVAQFASCYNQASRNISSSSNADNIKELAYKIYSTNYEVLEYALYGTKTEKPTTAQSGGSKRIKVNATEAYSSSLNLEASLTEKTGVDSFIWPTRIKEEQEKGIDSSIDNEKRI</sequence>
<keyword evidence="2" id="KW-1185">Reference proteome</keyword>
<organism evidence="1 2">
    <name type="scientific">Arachis hypogaea</name>
    <name type="common">Peanut</name>
    <dbReference type="NCBI Taxonomy" id="3818"/>
    <lineage>
        <taxon>Eukaryota</taxon>
        <taxon>Viridiplantae</taxon>
        <taxon>Streptophyta</taxon>
        <taxon>Embryophyta</taxon>
        <taxon>Tracheophyta</taxon>
        <taxon>Spermatophyta</taxon>
        <taxon>Magnoliopsida</taxon>
        <taxon>eudicotyledons</taxon>
        <taxon>Gunneridae</taxon>
        <taxon>Pentapetalae</taxon>
        <taxon>rosids</taxon>
        <taxon>fabids</taxon>
        <taxon>Fabales</taxon>
        <taxon>Fabaceae</taxon>
        <taxon>Papilionoideae</taxon>
        <taxon>50 kb inversion clade</taxon>
        <taxon>dalbergioids sensu lato</taxon>
        <taxon>Dalbergieae</taxon>
        <taxon>Pterocarpus clade</taxon>
        <taxon>Arachis</taxon>
    </lineage>
</organism>
<dbReference type="Proteomes" id="UP000289738">
    <property type="component" value="Chromosome A07"/>
</dbReference>
<evidence type="ECO:0000313" key="1">
    <source>
        <dbReference type="EMBL" id="RYR47472.1"/>
    </source>
</evidence>
<accession>A0A445C962</accession>
<protein>
    <submittedName>
        <fullName evidence="1">Uncharacterized protein</fullName>
    </submittedName>
</protein>
<dbReference type="EMBL" id="SDMP01000007">
    <property type="protein sequence ID" value="RYR47472.1"/>
    <property type="molecule type" value="Genomic_DNA"/>
</dbReference>
<reference evidence="1 2" key="1">
    <citation type="submission" date="2019-01" db="EMBL/GenBank/DDBJ databases">
        <title>Sequencing of cultivated peanut Arachis hypogaea provides insights into genome evolution and oil improvement.</title>
        <authorList>
            <person name="Chen X."/>
        </authorList>
    </citation>
    <scope>NUCLEOTIDE SEQUENCE [LARGE SCALE GENOMIC DNA]</scope>
    <source>
        <strain evidence="2">cv. Fuhuasheng</strain>
        <tissue evidence="1">Leaves</tissue>
    </source>
</reference>
<name>A0A445C962_ARAHY</name>